<dbReference type="VEuPathDB" id="FungiDB:HMPREF1541_06124"/>
<dbReference type="SUPFAM" id="SSF52499">
    <property type="entry name" value="Isochorismatase-like hydrolases"/>
    <property type="match status" value="1"/>
</dbReference>
<feature type="domain" description="Isochorismatase-like" evidence="3">
    <location>
        <begin position="25"/>
        <end position="195"/>
    </location>
</feature>
<sequence>MASRSAPVFDPSDLSSPLAYKASETALILGDYQNMVVGIVGTAGATAVTTAADMRAWAASHGVTTIHSIMDFTSPPAATSKIAARWPQMAGMVSAQPALGEEVAQIAHPDDLTVKRTGGLISVLTSPALREALTAKGIKSLIVCGLTSSGVVLSTSRAAYDEGYVVTVVEDACADRTESVHEVVMRDVLITAQVAQAEVVKAELGKVWGGSS</sequence>
<evidence type="ECO:0000259" key="3">
    <source>
        <dbReference type="Pfam" id="PF00857"/>
    </source>
</evidence>
<dbReference type="Proteomes" id="UP000030752">
    <property type="component" value="Unassembled WGS sequence"/>
</dbReference>
<evidence type="ECO:0000313" key="4">
    <source>
        <dbReference type="EMBL" id="ETN39898.1"/>
    </source>
</evidence>
<name>W2RVX6_CYPE1</name>
<dbReference type="InterPro" id="IPR000868">
    <property type="entry name" value="Isochorismatase-like_dom"/>
</dbReference>
<dbReference type="PANTHER" id="PTHR43540">
    <property type="entry name" value="PEROXYUREIDOACRYLATE/UREIDOACRYLATE AMIDOHYDROLASE-RELATED"/>
    <property type="match status" value="1"/>
</dbReference>
<dbReference type="PANTHER" id="PTHR43540:SF1">
    <property type="entry name" value="ISOCHORISMATASE HYDROLASE"/>
    <property type="match status" value="1"/>
</dbReference>
<dbReference type="OrthoDB" id="1739143at2759"/>
<dbReference type="CDD" id="cd00431">
    <property type="entry name" value="cysteine_hydrolases"/>
    <property type="match status" value="1"/>
</dbReference>
<proteinExistence type="inferred from homology"/>
<protein>
    <recommendedName>
        <fullName evidence="3">Isochorismatase-like domain-containing protein</fullName>
    </recommendedName>
</protein>
<dbReference type="InterPro" id="IPR050272">
    <property type="entry name" value="Isochorismatase-like_hydrls"/>
</dbReference>
<evidence type="ECO:0000256" key="1">
    <source>
        <dbReference type="ARBA" id="ARBA00006336"/>
    </source>
</evidence>
<dbReference type="AlphaFoldDB" id="W2RVX6"/>
<evidence type="ECO:0000313" key="5">
    <source>
        <dbReference type="Proteomes" id="UP000030752"/>
    </source>
</evidence>
<dbReference type="HOGENOM" id="CLU_068979_4_0_1"/>
<dbReference type="EMBL" id="KB822721">
    <property type="protein sequence ID" value="ETN39898.1"/>
    <property type="molecule type" value="Genomic_DNA"/>
</dbReference>
<gene>
    <name evidence="4" type="ORF">HMPREF1541_06124</name>
</gene>
<evidence type="ECO:0000256" key="2">
    <source>
        <dbReference type="ARBA" id="ARBA00022801"/>
    </source>
</evidence>
<accession>W2RVX6</accession>
<dbReference type="eggNOG" id="ENOG502S2QC">
    <property type="taxonomic scope" value="Eukaryota"/>
</dbReference>
<dbReference type="InParanoid" id="W2RVX6"/>
<dbReference type="Gene3D" id="3.40.50.850">
    <property type="entry name" value="Isochorismatase-like"/>
    <property type="match status" value="1"/>
</dbReference>
<organism evidence="4 5">
    <name type="scientific">Cyphellophora europaea (strain CBS 101466)</name>
    <name type="common">Phialophora europaea</name>
    <dbReference type="NCBI Taxonomy" id="1220924"/>
    <lineage>
        <taxon>Eukaryota</taxon>
        <taxon>Fungi</taxon>
        <taxon>Dikarya</taxon>
        <taxon>Ascomycota</taxon>
        <taxon>Pezizomycotina</taxon>
        <taxon>Eurotiomycetes</taxon>
        <taxon>Chaetothyriomycetidae</taxon>
        <taxon>Chaetothyriales</taxon>
        <taxon>Cyphellophoraceae</taxon>
        <taxon>Cyphellophora</taxon>
    </lineage>
</organism>
<dbReference type="Pfam" id="PF00857">
    <property type="entry name" value="Isochorismatase"/>
    <property type="match status" value="1"/>
</dbReference>
<dbReference type="RefSeq" id="XP_008718683.1">
    <property type="nucleotide sequence ID" value="XM_008720461.1"/>
</dbReference>
<dbReference type="GO" id="GO:0016787">
    <property type="term" value="F:hydrolase activity"/>
    <property type="evidence" value="ECO:0007669"/>
    <property type="project" value="UniProtKB-KW"/>
</dbReference>
<keyword evidence="5" id="KW-1185">Reference proteome</keyword>
<comment type="similarity">
    <text evidence="1">Belongs to the isochorismatase family.</text>
</comment>
<reference evidence="4 5" key="1">
    <citation type="submission" date="2013-03" db="EMBL/GenBank/DDBJ databases">
        <title>The Genome Sequence of Phialophora europaea CBS 101466.</title>
        <authorList>
            <consortium name="The Broad Institute Genomics Platform"/>
            <person name="Cuomo C."/>
            <person name="de Hoog S."/>
            <person name="Gorbushina A."/>
            <person name="Walker B."/>
            <person name="Young S.K."/>
            <person name="Zeng Q."/>
            <person name="Gargeya S."/>
            <person name="Fitzgerald M."/>
            <person name="Haas B."/>
            <person name="Abouelleil A."/>
            <person name="Allen A.W."/>
            <person name="Alvarado L."/>
            <person name="Arachchi H.M."/>
            <person name="Berlin A.M."/>
            <person name="Chapman S.B."/>
            <person name="Gainer-Dewar J."/>
            <person name="Goldberg J."/>
            <person name="Griggs A."/>
            <person name="Gujja S."/>
            <person name="Hansen M."/>
            <person name="Howarth C."/>
            <person name="Imamovic A."/>
            <person name="Ireland A."/>
            <person name="Larimer J."/>
            <person name="McCowan C."/>
            <person name="Murphy C."/>
            <person name="Pearson M."/>
            <person name="Poon T.W."/>
            <person name="Priest M."/>
            <person name="Roberts A."/>
            <person name="Saif S."/>
            <person name="Shea T."/>
            <person name="Sisk P."/>
            <person name="Sykes S."/>
            <person name="Wortman J."/>
            <person name="Nusbaum C."/>
            <person name="Birren B."/>
        </authorList>
    </citation>
    <scope>NUCLEOTIDE SEQUENCE [LARGE SCALE GENOMIC DNA]</scope>
    <source>
        <strain evidence="4 5">CBS 101466</strain>
    </source>
</reference>
<dbReference type="InterPro" id="IPR036380">
    <property type="entry name" value="Isochorismatase-like_sf"/>
</dbReference>
<keyword evidence="2" id="KW-0378">Hydrolase</keyword>
<dbReference type="GeneID" id="19973463"/>